<dbReference type="PROSITE" id="PS00028">
    <property type="entry name" value="ZINC_FINGER_C2H2_1"/>
    <property type="match status" value="2"/>
</dbReference>
<keyword evidence="4" id="KW-0862">Zinc</keyword>
<dbReference type="AlphaFoldDB" id="A0A8S4EWW9"/>
<evidence type="ECO:0000256" key="5">
    <source>
        <dbReference type="PROSITE-ProRule" id="PRU00042"/>
    </source>
</evidence>
<dbReference type="GO" id="GO:0008270">
    <property type="term" value="F:zinc ion binding"/>
    <property type="evidence" value="ECO:0007669"/>
    <property type="project" value="UniProtKB-KW"/>
</dbReference>
<keyword evidence="6" id="KW-0175">Coiled coil</keyword>
<feature type="domain" description="C2H2-type" evidence="7">
    <location>
        <begin position="336"/>
        <end position="363"/>
    </location>
</feature>
<evidence type="ECO:0000256" key="3">
    <source>
        <dbReference type="ARBA" id="ARBA00022771"/>
    </source>
</evidence>
<evidence type="ECO:0000259" key="7">
    <source>
        <dbReference type="PROSITE" id="PS50157"/>
    </source>
</evidence>
<dbReference type="Proteomes" id="UP000653454">
    <property type="component" value="Unassembled WGS sequence"/>
</dbReference>
<sequence length="412" mass="46933">MNETMADQELCTGCLSRGRELLCLIDETDEYLIYKQILYEISIYDPTLMEPNFCWECRARLRSFQAFKERVQKAYMKLSDYGPEAILQGTLQPPQLQSHAAFNFSYPDTCDTDDLKLDVKRENSQVPSAVETCIDIKPEPVCPLDTHTEPESFAYNLEITNNEIESVVKKVKATKKKIKAVKAKNVKKTPKKKVVKVKQSKKKVDKKGKEKSKISDDESVVSADFVPSDGNSDVEDLDMKGAEHEIAKETCIKEVILTPEEVAKEREDELKGDKFLRNQFKCSSCILGFRSWIAVKSHNETCHHEKAGSSICNICNCRFASPDALLAHSTSHTVRYQCAKCDRREKSREILEAHVQTHVTEERTHECDVCGHVSNSLSLHQTHMSRAHDAKPQCVECGKTFSSRKTYRYHLK</sequence>
<evidence type="ECO:0000256" key="6">
    <source>
        <dbReference type="SAM" id="Coils"/>
    </source>
</evidence>
<keyword evidence="3 5" id="KW-0863">Zinc-finger</keyword>
<keyword evidence="1" id="KW-0479">Metal-binding</keyword>
<evidence type="ECO:0000256" key="1">
    <source>
        <dbReference type="ARBA" id="ARBA00022723"/>
    </source>
</evidence>
<evidence type="ECO:0000313" key="9">
    <source>
        <dbReference type="Proteomes" id="UP000653454"/>
    </source>
</evidence>
<accession>A0A8S4EWW9</accession>
<keyword evidence="2" id="KW-0677">Repeat</keyword>
<dbReference type="PANTHER" id="PTHR24379">
    <property type="entry name" value="KRAB AND ZINC FINGER DOMAIN-CONTAINING"/>
    <property type="match status" value="1"/>
</dbReference>
<dbReference type="SMART" id="SM00355">
    <property type="entry name" value="ZnF_C2H2"/>
    <property type="match status" value="5"/>
</dbReference>
<gene>
    <name evidence="8" type="ORF">PLXY2_LOCUS7029</name>
</gene>
<dbReference type="InterPro" id="IPR036236">
    <property type="entry name" value="Znf_C2H2_sf"/>
</dbReference>
<evidence type="ECO:0000256" key="4">
    <source>
        <dbReference type="ARBA" id="ARBA00022833"/>
    </source>
</evidence>
<name>A0A8S4EWW9_PLUXY</name>
<comment type="caution">
    <text evidence="8">The sequence shown here is derived from an EMBL/GenBank/DDBJ whole genome shotgun (WGS) entry which is preliminary data.</text>
</comment>
<dbReference type="PROSITE" id="PS50157">
    <property type="entry name" value="ZINC_FINGER_C2H2_2"/>
    <property type="match status" value="2"/>
</dbReference>
<keyword evidence="9" id="KW-1185">Reference proteome</keyword>
<protein>
    <submittedName>
        <fullName evidence="8">(diamondback moth) hypothetical protein</fullName>
    </submittedName>
</protein>
<organism evidence="8 9">
    <name type="scientific">Plutella xylostella</name>
    <name type="common">Diamondback moth</name>
    <name type="synonym">Plutella maculipennis</name>
    <dbReference type="NCBI Taxonomy" id="51655"/>
    <lineage>
        <taxon>Eukaryota</taxon>
        <taxon>Metazoa</taxon>
        <taxon>Ecdysozoa</taxon>
        <taxon>Arthropoda</taxon>
        <taxon>Hexapoda</taxon>
        <taxon>Insecta</taxon>
        <taxon>Pterygota</taxon>
        <taxon>Neoptera</taxon>
        <taxon>Endopterygota</taxon>
        <taxon>Lepidoptera</taxon>
        <taxon>Glossata</taxon>
        <taxon>Ditrysia</taxon>
        <taxon>Yponomeutoidea</taxon>
        <taxon>Plutellidae</taxon>
        <taxon>Plutella</taxon>
    </lineage>
</organism>
<reference evidence="8" key="1">
    <citation type="submission" date="2020-11" db="EMBL/GenBank/DDBJ databases">
        <authorList>
            <person name="Whiteford S."/>
        </authorList>
    </citation>
    <scope>NUCLEOTIDE SEQUENCE</scope>
</reference>
<dbReference type="InterPro" id="IPR013087">
    <property type="entry name" value="Znf_C2H2_type"/>
</dbReference>
<dbReference type="EMBL" id="CAJHNJ030000023">
    <property type="protein sequence ID" value="CAG9120164.1"/>
    <property type="molecule type" value="Genomic_DNA"/>
</dbReference>
<dbReference type="PANTHER" id="PTHR24379:SF121">
    <property type="entry name" value="C2H2-TYPE DOMAIN-CONTAINING PROTEIN"/>
    <property type="match status" value="1"/>
</dbReference>
<feature type="coiled-coil region" evidence="6">
    <location>
        <begin position="157"/>
        <end position="184"/>
    </location>
</feature>
<dbReference type="SUPFAM" id="SSF57667">
    <property type="entry name" value="beta-beta-alpha zinc fingers"/>
    <property type="match status" value="1"/>
</dbReference>
<feature type="domain" description="C2H2-type" evidence="7">
    <location>
        <begin position="392"/>
        <end position="412"/>
    </location>
</feature>
<dbReference type="Gene3D" id="3.30.160.60">
    <property type="entry name" value="Classic Zinc Finger"/>
    <property type="match status" value="2"/>
</dbReference>
<evidence type="ECO:0000313" key="8">
    <source>
        <dbReference type="EMBL" id="CAG9120164.1"/>
    </source>
</evidence>
<evidence type="ECO:0000256" key="2">
    <source>
        <dbReference type="ARBA" id="ARBA00022737"/>
    </source>
</evidence>
<proteinExistence type="predicted"/>